<dbReference type="GO" id="GO:0018991">
    <property type="term" value="P:egg-laying behavior"/>
    <property type="evidence" value="ECO:0007669"/>
    <property type="project" value="EnsemblMetazoa"/>
</dbReference>
<keyword evidence="4 6" id="KW-0472">Membrane</keyword>
<dbReference type="GO" id="GO:0034993">
    <property type="term" value="C:meiotic nuclear membrane microtubule tethering complex"/>
    <property type="evidence" value="ECO:0007669"/>
    <property type="project" value="EnsemblMetazoa"/>
</dbReference>
<feature type="transmembrane region" description="Helical" evidence="6">
    <location>
        <begin position="116"/>
        <end position="135"/>
    </location>
</feature>
<feature type="region of interest" description="Disordered" evidence="5">
    <location>
        <begin position="1"/>
        <end position="25"/>
    </location>
</feature>
<feature type="transmembrane region" description="Helical" evidence="6">
    <location>
        <begin position="515"/>
        <end position="535"/>
    </location>
</feature>
<comment type="subcellular location">
    <subcellularLocation>
        <location evidence="1">Membrane</location>
    </subcellularLocation>
</comment>
<dbReference type="PANTHER" id="PTHR12911:SF8">
    <property type="entry name" value="KLAROID PROTEIN-RELATED"/>
    <property type="match status" value="1"/>
</dbReference>
<reference evidence="9" key="1">
    <citation type="submission" date="2010-08" db="EMBL/GenBank/DDBJ databases">
        <authorList>
            <consortium name="Caenorhabditis japonica Sequencing Consortium"/>
            <person name="Wilson R.K."/>
        </authorList>
    </citation>
    <scope>NUCLEOTIDE SEQUENCE [LARGE SCALE GENOMIC DNA]</scope>
    <source>
        <strain evidence="9">DF5081</strain>
    </source>
</reference>
<proteinExistence type="predicted"/>
<dbReference type="GO" id="GO:0005521">
    <property type="term" value="F:lamin binding"/>
    <property type="evidence" value="ECO:0007669"/>
    <property type="project" value="EnsemblMetazoa"/>
</dbReference>
<keyword evidence="3 6" id="KW-1133">Transmembrane helix</keyword>
<sequence length="1127" mass="127992">MAPSDANTSFETHQWKSEFASTRSGRNSPNIFAKVRRKLLLTPPVRNVRSPRFTDEELDALTGALPYETNYTYAYSKIYDPSLPDHWEVPNLGGGPSPRYLAEQEHWSAASLSRQLFYLLRFPVVLLIHVITYILEAIYQVVKISTFSVWEYFLYLIKTVKIRYEAYLDHRRRTALIRNRQDPLKVKASRFFYNFWETVVYVVLLPVRVLSRSNAGVEQYNYKSIKNQLETERASRMMTRSQTLEQSRRIQGLSQSPSRRAPIKQSTLTTITAKIFSSGDNGSTNVTPTTSTVRTTRTIKERSVTPRFRSTRQTRGNAHQAFRDESDAPEIGVDTPLSTYGLRGRALSHLNTPEPTFDIGNAAATSTPLFAGNFVDGETSELYENSAKGGNTLWTIFSWLAYFFLVPLFAARHVGYTFYDYGKSSIMKLTNYQPKAMEPVYVRDENEPVGVVAAPIIAAPLSTRIIENVKLVAFFIPTALYNGAFALGGFLSYWTEKAQEKVLSVMPQVSKRFSWCNLLGLLLVLLLAIFLVGFLTSENTDLRVKNLKQNVKNDSFVSAAWKHATGAVKFIWEFIVDIAFNIFNIWTLVASKIGEIVEKAIFFALRAFYAVRNFFFAELDRLWSAIKYMGIAIKGLAQRGQKNVDGYVKKSVGVTEKIIKDIEAESVKTHKWLDSTTVSTKNFFYNGYVAARDFLSTTFYSIFGFFYAIPSTVSSFFISMANYLNHAIYDHIWLPISGYIHNFNAKQLFQPIANGIDHLWKLIFVAYKSVAWTVGKVISTVLWYLSLPFGLLTRAFVHISRYAPDDVIQVLPIPQAVTPGPILDNLVNLEKLEKKVEVEDEKEEQLVIHPAPAPVPIPIPNEPPVVIHQTNVVETVDKEAIIKEVTEKLRAELSAELSAQFKQELSTKIEQNYNTIIEKLKVENTNVQIDNAHLEGLIRQMILEYDTDKTGQVDYALESAGGSVISTRCSETYRSYTRLEKFWNIPLYYHDYSPRVVIQRNSMTLFPGECWCFKGSHGYIAVSLSHYIDVSSISYEHIGKEVVPGGDRSSAPKTILIWAYKHIDDLASRALIGSYTYNLDSTTLQFFPAQNTPPFPVKFIELEVTSNYGAEFTCLYRLRVHGNRANL</sequence>
<dbReference type="InterPro" id="IPR012919">
    <property type="entry name" value="SUN_dom"/>
</dbReference>
<evidence type="ECO:0000259" key="7">
    <source>
        <dbReference type="PROSITE" id="PS51469"/>
    </source>
</evidence>
<feature type="region of interest" description="Disordered" evidence="5">
    <location>
        <begin position="303"/>
        <end position="323"/>
    </location>
</feature>
<dbReference type="Pfam" id="PF07738">
    <property type="entry name" value="Sad1_UNC"/>
    <property type="match status" value="1"/>
</dbReference>
<evidence type="ECO:0000256" key="1">
    <source>
        <dbReference type="ARBA" id="ARBA00004370"/>
    </source>
</evidence>
<dbReference type="Proteomes" id="UP000005237">
    <property type="component" value="Unassembled WGS sequence"/>
</dbReference>
<name>A0A8R1HRU3_CAEJA</name>
<dbReference type="PANTHER" id="PTHR12911">
    <property type="entry name" value="SAD1/UNC-84-LIKE PROTEIN-RELATED"/>
    <property type="match status" value="1"/>
</dbReference>
<evidence type="ECO:0000256" key="2">
    <source>
        <dbReference type="ARBA" id="ARBA00022692"/>
    </source>
</evidence>
<feature type="transmembrane region" description="Helical" evidence="6">
    <location>
        <begin position="471"/>
        <end position="494"/>
    </location>
</feature>
<dbReference type="OMA" id="LPDHWEV"/>
<dbReference type="AlphaFoldDB" id="A0A8R1HRU3"/>
<evidence type="ECO:0000256" key="3">
    <source>
        <dbReference type="ARBA" id="ARBA00022989"/>
    </source>
</evidence>
<dbReference type="FunFam" id="2.60.120.260:FF:000199">
    <property type="entry name" value="CRE-UNC-84 protein"/>
    <property type="match status" value="1"/>
</dbReference>
<keyword evidence="2 6" id="KW-0812">Transmembrane</keyword>
<dbReference type="PROSITE" id="PS51469">
    <property type="entry name" value="SUN"/>
    <property type="match status" value="1"/>
</dbReference>
<feature type="domain" description="SUN" evidence="7">
    <location>
        <begin position="961"/>
        <end position="1125"/>
    </location>
</feature>
<dbReference type="Gene3D" id="2.60.120.260">
    <property type="entry name" value="Galactose-binding domain-like"/>
    <property type="match status" value="1"/>
</dbReference>
<evidence type="ECO:0000256" key="5">
    <source>
        <dbReference type="SAM" id="MobiDB-lite"/>
    </source>
</evidence>
<dbReference type="EnsemblMetazoa" id="CJA07123.1">
    <property type="protein sequence ID" value="CJA07123.1"/>
    <property type="gene ID" value="WBGene00126327"/>
</dbReference>
<dbReference type="GO" id="GO:0030473">
    <property type="term" value="P:nuclear migration along microtubule"/>
    <property type="evidence" value="ECO:0007669"/>
    <property type="project" value="EnsemblMetazoa"/>
</dbReference>
<dbReference type="GO" id="GO:0007399">
    <property type="term" value="P:nervous system development"/>
    <property type="evidence" value="ECO:0007669"/>
    <property type="project" value="EnsemblMetazoa"/>
</dbReference>
<reference evidence="8" key="2">
    <citation type="submission" date="2022-06" db="UniProtKB">
        <authorList>
            <consortium name="EnsemblMetazoa"/>
        </authorList>
    </citation>
    <scope>IDENTIFICATION</scope>
    <source>
        <strain evidence="8">DF5081</strain>
    </source>
</reference>
<feature type="compositionally biased region" description="Polar residues" evidence="5">
    <location>
        <begin position="1"/>
        <end position="12"/>
    </location>
</feature>
<dbReference type="GO" id="GO:0040025">
    <property type="term" value="P:vulval development"/>
    <property type="evidence" value="ECO:0007669"/>
    <property type="project" value="EnsemblMetazoa"/>
</dbReference>
<keyword evidence="9" id="KW-1185">Reference proteome</keyword>
<dbReference type="InterPro" id="IPR045119">
    <property type="entry name" value="SUN1-5"/>
</dbReference>
<protein>
    <submittedName>
        <fullName evidence="8">SUN domain-containing protein</fullName>
    </submittedName>
</protein>
<evidence type="ECO:0000256" key="6">
    <source>
        <dbReference type="SAM" id="Phobius"/>
    </source>
</evidence>
<dbReference type="GO" id="GO:0043495">
    <property type="term" value="F:protein-membrane adaptor activity"/>
    <property type="evidence" value="ECO:0007669"/>
    <property type="project" value="TreeGrafter"/>
</dbReference>
<feature type="compositionally biased region" description="Polar residues" evidence="5">
    <location>
        <begin position="252"/>
        <end position="264"/>
    </location>
</feature>
<organism evidence="8 9">
    <name type="scientific">Caenorhabditis japonica</name>
    <dbReference type="NCBI Taxonomy" id="281687"/>
    <lineage>
        <taxon>Eukaryota</taxon>
        <taxon>Metazoa</taxon>
        <taxon>Ecdysozoa</taxon>
        <taxon>Nematoda</taxon>
        <taxon>Chromadorea</taxon>
        <taxon>Rhabditida</taxon>
        <taxon>Rhabditina</taxon>
        <taxon>Rhabditomorpha</taxon>
        <taxon>Rhabditoidea</taxon>
        <taxon>Rhabditidae</taxon>
        <taxon>Peloderinae</taxon>
        <taxon>Caenorhabditis</taxon>
    </lineage>
</organism>
<feature type="transmembrane region" description="Helical" evidence="6">
    <location>
        <begin position="392"/>
        <end position="411"/>
    </location>
</feature>
<dbReference type="GO" id="GO:0040011">
    <property type="term" value="P:locomotion"/>
    <property type="evidence" value="ECO:0007669"/>
    <property type="project" value="EnsemblMetazoa"/>
</dbReference>
<evidence type="ECO:0000313" key="8">
    <source>
        <dbReference type="EnsemblMetazoa" id="CJA07123.1"/>
    </source>
</evidence>
<accession>A0A8R1HRU3</accession>
<feature type="region of interest" description="Disordered" evidence="5">
    <location>
        <begin position="238"/>
        <end position="264"/>
    </location>
</feature>
<evidence type="ECO:0000256" key="4">
    <source>
        <dbReference type="ARBA" id="ARBA00023136"/>
    </source>
</evidence>
<evidence type="ECO:0000313" key="9">
    <source>
        <dbReference type="Proteomes" id="UP000005237"/>
    </source>
</evidence>
<dbReference type="GO" id="GO:0005637">
    <property type="term" value="C:nuclear inner membrane"/>
    <property type="evidence" value="ECO:0007669"/>
    <property type="project" value="EnsemblMetazoa"/>
</dbReference>